<dbReference type="KEGG" id="aho:Ahos_1565"/>
<protein>
    <submittedName>
        <fullName evidence="8">Fe-S oxidoreductase</fullName>
    </submittedName>
</protein>
<dbReference type="CDD" id="cd01335">
    <property type="entry name" value="Radical_SAM"/>
    <property type="match status" value="1"/>
</dbReference>
<dbReference type="CDD" id="cd21123">
    <property type="entry name" value="SPASM_MftC-like"/>
    <property type="match status" value="1"/>
</dbReference>
<dbReference type="PANTHER" id="PTHR11228">
    <property type="entry name" value="RADICAL SAM DOMAIN PROTEIN"/>
    <property type="match status" value="1"/>
</dbReference>
<dbReference type="InterPro" id="IPR007197">
    <property type="entry name" value="rSAM"/>
</dbReference>
<dbReference type="SMART" id="SM00729">
    <property type="entry name" value="Elp3"/>
    <property type="match status" value="1"/>
</dbReference>
<accession>F4B5M4</accession>
<proteinExistence type="predicted"/>
<dbReference type="InterPro" id="IPR017200">
    <property type="entry name" value="PqqE-like"/>
</dbReference>
<evidence type="ECO:0000256" key="2">
    <source>
        <dbReference type="ARBA" id="ARBA00022485"/>
    </source>
</evidence>
<dbReference type="HOGENOM" id="CLU_009273_4_0_2"/>
<dbReference type="GO" id="GO:0003824">
    <property type="term" value="F:catalytic activity"/>
    <property type="evidence" value="ECO:0007669"/>
    <property type="project" value="InterPro"/>
</dbReference>
<keyword evidence="4" id="KW-0479">Metal-binding</keyword>
<dbReference type="Proteomes" id="UP000008458">
    <property type="component" value="Chromosome"/>
</dbReference>
<dbReference type="InterPro" id="IPR006638">
    <property type="entry name" value="Elp3/MiaA/NifB-like_rSAM"/>
</dbReference>
<dbReference type="PIRSF" id="PIRSF037420">
    <property type="entry name" value="PQQ_syn_pqqE"/>
    <property type="match status" value="1"/>
</dbReference>
<keyword evidence="9" id="KW-1185">Reference proteome</keyword>
<feature type="domain" description="Radical SAM core" evidence="7">
    <location>
        <begin position="40"/>
        <end position="254"/>
    </location>
</feature>
<dbReference type="GO" id="GO:0006783">
    <property type="term" value="P:heme biosynthetic process"/>
    <property type="evidence" value="ECO:0007669"/>
    <property type="project" value="TreeGrafter"/>
</dbReference>
<dbReference type="eggNOG" id="arCOG00938">
    <property type="taxonomic scope" value="Archaea"/>
</dbReference>
<evidence type="ECO:0000313" key="9">
    <source>
        <dbReference type="Proteomes" id="UP000008458"/>
    </source>
</evidence>
<keyword evidence="6" id="KW-0411">Iron-sulfur</keyword>
<name>F4B5M4_ACIHW</name>
<evidence type="ECO:0000256" key="6">
    <source>
        <dbReference type="ARBA" id="ARBA00023014"/>
    </source>
</evidence>
<dbReference type="Pfam" id="PF04055">
    <property type="entry name" value="Radical_SAM"/>
    <property type="match status" value="1"/>
</dbReference>
<dbReference type="SFLD" id="SFLDG01067">
    <property type="entry name" value="SPASM/twitch_domain_containing"/>
    <property type="match status" value="1"/>
</dbReference>
<gene>
    <name evidence="8" type="ordered locus">Ahos_1565</name>
</gene>
<dbReference type="EMBL" id="CP002535">
    <property type="protein sequence ID" value="AEE94448.1"/>
    <property type="molecule type" value="Genomic_DNA"/>
</dbReference>
<dbReference type="InterPro" id="IPR050377">
    <property type="entry name" value="Radical_SAM_PqqE_MftC-like"/>
</dbReference>
<dbReference type="InterPro" id="IPR013785">
    <property type="entry name" value="Aldolase_TIM"/>
</dbReference>
<dbReference type="PROSITE" id="PS51918">
    <property type="entry name" value="RADICAL_SAM"/>
    <property type="match status" value="1"/>
</dbReference>
<dbReference type="FunFam" id="3.20.20.70:FF:000325">
    <property type="entry name" value="Radical SAM domain protein"/>
    <property type="match status" value="1"/>
</dbReference>
<comment type="cofactor">
    <cofactor evidence="1">
        <name>[4Fe-4S] cluster</name>
        <dbReference type="ChEBI" id="CHEBI:49883"/>
    </cofactor>
</comment>
<evidence type="ECO:0000256" key="5">
    <source>
        <dbReference type="ARBA" id="ARBA00023004"/>
    </source>
</evidence>
<keyword evidence="2" id="KW-0004">4Fe-4S</keyword>
<dbReference type="InterPro" id="IPR058240">
    <property type="entry name" value="rSAM_sf"/>
</dbReference>
<dbReference type="NCBIfam" id="TIGR04085">
    <property type="entry name" value="rSAM_more_4Fe4S"/>
    <property type="match status" value="1"/>
</dbReference>
<sequence>MLKIQEVFMIPVSVMVTDTGTVSFKIKGHYGKDSPSKFSEVFRPIVTWNLTYKCNLRCLHCYINASPSAPDGLSTEEALNLVDQMTEIGIPMIIMSGGEPLMRRDFFTIASYAANKGIKLSLSTNGTLISENVARKLKELGFVYVGISLDSYSPEFHDKFRGVQGAFNMAIKGIKNALNAGLNVGLRFTLTKENILDVDNYIELAVKLGVSRITFYHLSASGRGKELKDWMYTPEEYKIFMDKIMHYAKQLKGKIEIETTLGTFDGIYIAKYLNDRKLLDFVKSTGGCGRKMISIYPNGDVFPCQFIDFVKLGNIREKPLKEILKNIPDIFVNTENYLKGQKCGTCEYKEYCKGGDRSRAYYWDGSIYGDDPLCPLRELHI</sequence>
<reference evidence="8 9" key="1">
    <citation type="journal article" date="2011" name="Extremophiles">
        <title>Genomic analysis of Acidianus hospitalis W1 a host for studying crenarchaeal virus and plasmid life cycles.</title>
        <authorList>
            <person name="You X.Y."/>
            <person name="Liu C."/>
            <person name="Wang S.Y."/>
            <person name="Jiang C.Y."/>
            <person name="Shah S.A."/>
            <person name="Prangishvili D."/>
            <person name="She Q."/>
            <person name="Liu S.J."/>
            <person name="Garrett R.A."/>
        </authorList>
    </citation>
    <scope>NUCLEOTIDE SEQUENCE [LARGE SCALE GENOMIC DNA]</scope>
    <source>
        <strain evidence="8 9">W1</strain>
    </source>
</reference>
<evidence type="ECO:0000259" key="7">
    <source>
        <dbReference type="PROSITE" id="PS51918"/>
    </source>
</evidence>
<evidence type="ECO:0000256" key="1">
    <source>
        <dbReference type="ARBA" id="ARBA00001966"/>
    </source>
</evidence>
<dbReference type="SUPFAM" id="SSF102114">
    <property type="entry name" value="Radical SAM enzymes"/>
    <property type="match status" value="1"/>
</dbReference>
<dbReference type="InterPro" id="IPR023885">
    <property type="entry name" value="4Fe4S-binding_SPASM_dom"/>
</dbReference>
<dbReference type="SFLD" id="SFLDS00029">
    <property type="entry name" value="Radical_SAM"/>
    <property type="match status" value="1"/>
</dbReference>
<evidence type="ECO:0000313" key="8">
    <source>
        <dbReference type="EMBL" id="AEE94448.1"/>
    </source>
</evidence>
<dbReference type="GO" id="GO:0046872">
    <property type="term" value="F:metal ion binding"/>
    <property type="evidence" value="ECO:0007669"/>
    <property type="project" value="UniProtKB-KW"/>
</dbReference>
<dbReference type="GO" id="GO:0051539">
    <property type="term" value="F:4 iron, 4 sulfur cluster binding"/>
    <property type="evidence" value="ECO:0007669"/>
    <property type="project" value="UniProtKB-KW"/>
</dbReference>
<dbReference type="SFLD" id="SFLDG01386">
    <property type="entry name" value="main_SPASM_domain-containing"/>
    <property type="match status" value="1"/>
</dbReference>
<keyword evidence="5" id="KW-0408">Iron</keyword>
<dbReference type="Gene3D" id="3.20.20.70">
    <property type="entry name" value="Aldolase class I"/>
    <property type="match status" value="1"/>
</dbReference>
<dbReference type="STRING" id="933801.Ahos_1565"/>
<dbReference type="Pfam" id="PF13186">
    <property type="entry name" value="SPASM"/>
    <property type="match status" value="1"/>
</dbReference>
<keyword evidence="3" id="KW-0949">S-adenosyl-L-methionine</keyword>
<evidence type="ECO:0000256" key="4">
    <source>
        <dbReference type="ARBA" id="ARBA00022723"/>
    </source>
</evidence>
<reference key="2">
    <citation type="journal article" date="2011" name="Extremophiles">
        <title>Genomic analyses of Acidianus hospitalis W1 a host for studying crenarchaeal virus and plasmid life cycles.</title>
        <authorList>
            <person name="You X.Y."/>
            <person name="Liu C."/>
            <person name="Wang S.Y."/>
            <person name="Jiang C.Y."/>
            <person name="Shah S.A."/>
            <person name="Prangishvili D."/>
            <person name="Liu S.J."/>
            <person name="Garrett R.A."/>
        </authorList>
    </citation>
    <scope>NUCLEOTIDE SEQUENCE</scope>
    <source>
        <strain>W1</strain>
    </source>
</reference>
<dbReference type="AlphaFoldDB" id="F4B5M4"/>
<dbReference type="PANTHER" id="PTHR11228:SF7">
    <property type="entry name" value="PQQA PEPTIDE CYCLASE"/>
    <property type="match status" value="1"/>
</dbReference>
<organism evidence="8 9">
    <name type="scientific">Acidianus hospitalis (strain W1)</name>
    <dbReference type="NCBI Taxonomy" id="933801"/>
    <lineage>
        <taxon>Archaea</taxon>
        <taxon>Thermoproteota</taxon>
        <taxon>Thermoprotei</taxon>
        <taxon>Sulfolobales</taxon>
        <taxon>Sulfolobaceae</taxon>
        <taxon>Acidianus</taxon>
    </lineage>
</organism>
<evidence type="ECO:0000256" key="3">
    <source>
        <dbReference type="ARBA" id="ARBA00022691"/>
    </source>
</evidence>